<comment type="caution">
    <text evidence="1">The sequence shown here is derived from an EMBL/GenBank/DDBJ whole genome shotgun (WGS) entry which is preliminary data.</text>
</comment>
<evidence type="ECO:0000313" key="1">
    <source>
        <dbReference type="EMBL" id="KAJ1114234.1"/>
    </source>
</evidence>
<dbReference type="EMBL" id="JANPWB010000012">
    <property type="protein sequence ID" value="KAJ1114234.1"/>
    <property type="molecule type" value="Genomic_DNA"/>
</dbReference>
<name>A0AAV7NGH4_PLEWA</name>
<evidence type="ECO:0000313" key="2">
    <source>
        <dbReference type="Proteomes" id="UP001066276"/>
    </source>
</evidence>
<keyword evidence="2" id="KW-1185">Reference proteome</keyword>
<reference evidence="1" key="1">
    <citation type="journal article" date="2022" name="bioRxiv">
        <title>Sequencing and chromosome-scale assembly of the giantPleurodeles waltlgenome.</title>
        <authorList>
            <person name="Brown T."/>
            <person name="Elewa A."/>
            <person name="Iarovenko S."/>
            <person name="Subramanian E."/>
            <person name="Araus A.J."/>
            <person name="Petzold A."/>
            <person name="Susuki M."/>
            <person name="Suzuki K.-i.T."/>
            <person name="Hayashi T."/>
            <person name="Toyoda A."/>
            <person name="Oliveira C."/>
            <person name="Osipova E."/>
            <person name="Leigh N.D."/>
            <person name="Simon A."/>
            <person name="Yun M.H."/>
        </authorList>
    </citation>
    <scope>NUCLEOTIDE SEQUENCE</scope>
    <source>
        <strain evidence="1">20211129_DDA</strain>
        <tissue evidence="1">Liver</tissue>
    </source>
</reference>
<accession>A0AAV7NGH4</accession>
<dbReference type="Proteomes" id="UP001066276">
    <property type="component" value="Chromosome 8"/>
</dbReference>
<protein>
    <submittedName>
        <fullName evidence="1">Uncharacterized protein</fullName>
    </submittedName>
</protein>
<proteinExistence type="predicted"/>
<organism evidence="1 2">
    <name type="scientific">Pleurodeles waltl</name>
    <name type="common">Iberian ribbed newt</name>
    <dbReference type="NCBI Taxonomy" id="8319"/>
    <lineage>
        <taxon>Eukaryota</taxon>
        <taxon>Metazoa</taxon>
        <taxon>Chordata</taxon>
        <taxon>Craniata</taxon>
        <taxon>Vertebrata</taxon>
        <taxon>Euteleostomi</taxon>
        <taxon>Amphibia</taxon>
        <taxon>Batrachia</taxon>
        <taxon>Caudata</taxon>
        <taxon>Salamandroidea</taxon>
        <taxon>Salamandridae</taxon>
        <taxon>Pleurodelinae</taxon>
        <taxon>Pleurodeles</taxon>
    </lineage>
</organism>
<sequence length="124" mass="14240">MEIESERLVRMSFREPNALQNVRLSRCHNSEVRASLERLPQWDLLRFHSASRQSLLLISLIFSRRFSFRLHRRFNTALPLRPCPIGSFCSGGDGERVTPPQAFLVLGGVSFILYTPTPIAHNTF</sequence>
<gene>
    <name evidence="1" type="ORF">NDU88_002473</name>
</gene>
<dbReference type="AlphaFoldDB" id="A0AAV7NGH4"/>